<comment type="subcellular location">
    <subcellularLocation>
        <location evidence="1">Membrane</location>
        <topology evidence="1">Multi-pass membrane protein</topology>
    </subcellularLocation>
</comment>
<evidence type="ECO:0000256" key="8">
    <source>
        <dbReference type="ARBA" id="ARBA00023136"/>
    </source>
</evidence>
<dbReference type="InterPro" id="IPR036739">
    <property type="entry name" value="SLC41_membr_dom_sf"/>
</dbReference>
<sequence length="561" mass="61164">MQTSEIGSSNSFEGNERDDIELSSLRHYSGSPPESSRLHQNARSYDLEDGDDDDEEALLGSRGDSRRDNTSQVQRHKRWPQVKNIVIESAPTLLFTTLGLLFTGKLLDQVSRWQPMQVLDQLIITIPVILNLKGNLEMNLSARLATAANSRQLGDRRVKRKIILGNLALLQVQAGVVSLVAAGVAFVLGFVLPKATPGQEQIARAIQSVLLRRRPLPHKKPDTSRKLTIPALLTVLTTCILSASLSSILLGSLMSGIVLLCLHFSLDPDNIAPPVASCLGDLVTLCLIGVTSTILVPFMHTPSILEIPLVMLLVLGLLLAVWGWSPLFGAMIISSGTGIVLDLFVSRYEGFALLAVVISGLPGAVGAIFTSRLSTALHLESVQQQSRSSVEHENENEHITANPDDADRFSRTKNAEEQRSMYPTPSSSRSPSPPQSPPSSSQHREPAGESPPAPTRTVPSPKLVMITLLLITLPVELIFLSILRGFGWLRLPLGFVSFSVVFFCTAVLLSLFLARGLTTFLWRRGRDPDIYALPIHSSAMDLIGQSLLVVCFEIVRRLGLL</sequence>
<dbReference type="GO" id="GO:0005886">
    <property type="term" value="C:plasma membrane"/>
    <property type="evidence" value="ECO:0007669"/>
    <property type="project" value="TreeGrafter"/>
</dbReference>
<feature type="transmembrane region" description="Helical" evidence="10">
    <location>
        <begin position="163"/>
        <end position="192"/>
    </location>
</feature>
<dbReference type="Gene3D" id="1.10.357.20">
    <property type="entry name" value="SLC41 divalent cation transporters, integral membrane domain"/>
    <property type="match status" value="3"/>
</dbReference>
<comment type="similarity">
    <text evidence="2">Belongs to the SLC41A transporter family.</text>
</comment>
<evidence type="ECO:0000256" key="1">
    <source>
        <dbReference type="ARBA" id="ARBA00004141"/>
    </source>
</evidence>
<keyword evidence="6 10" id="KW-1133">Transmembrane helix</keyword>
<dbReference type="InterPro" id="IPR045349">
    <property type="entry name" value="SLC41A1-3"/>
</dbReference>
<feature type="region of interest" description="Disordered" evidence="9">
    <location>
        <begin position="1"/>
        <end position="75"/>
    </location>
</feature>
<feature type="transmembrane region" description="Helical" evidence="10">
    <location>
        <begin position="495"/>
        <end position="514"/>
    </location>
</feature>
<dbReference type="SUPFAM" id="SSF161093">
    <property type="entry name" value="MgtE membrane domain-like"/>
    <property type="match status" value="3"/>
</dbReference>
<gene>
    <name evidence="12" type="ORF">WG66_4156</name>
</gene>
<evidence type="ECO:0000256" key="5">
    <source>
        <dbReference type="ARBA" id="ARBA00022842"/>
    </source>
</evidence>
<reference evidence="12 13" key="1">
    <citation type="submission" date="2015-12" db="EMBL/GenBank/DDBJ databases">
        <title>Draft genome sequence of Moniliophthora roreri, the causal agent of frosty pod rot of cacao.</title>
        <authorList>
            <person name="Aime M.C."/>
            <person name="Diaz-Valderrama J.R."/>
            <person name="Kijpornyongpan T."/>
            <person name="Phillips-Mora W."/>
        </authorList>
    </citation>
    <scope>NUCLEOTIDE SEQUENCE [LARGE SCALE GENOMIC DNA]</scope>
    <source>
        <strain evidence="12 13">MCA 2952</strain>
    </source>
</reference>
<feature type="compositionally biased region" description="Polar residues" evidence="9">
    <location>
        <begin position="32"/>
        <end position="43"/>
    </location>
</feature>
<evidence type="ECO:0000256" key="6">
    <source>
        <dbReference type="ARBA" id="ARBA00022989"/>
    </source>
</evidence>
<dbReference type="Pfam" id="PF01769">
    <property type="entry name" value="MgtE"/>
    <property type="match status" value="2"/>
</dbReference>
<name>A0A0W0G3V2_MONRR</name>
<keyword evidence="7" id="KW-0406">Ion transport</keyword>
<feature type="domain" description="SLC41A/MgtE integral membrane" evidence="11">
    <location>
        <begin position="126"/>
        <end position="287"/>
    </location>
</feature>
<proteinExistence type="inferred from homology"/>
<feature type="compositionally biased region" description="Acidic residues" evidence="9">
    <location>
        <begin position="47"/>
        <end position="57"/>
    </location>
</feature>
<dbReference type="GO" id="GO:0008324">
    <property type="term" value="F:monoatomic cation transmembrane transporter activity"/>
    <property type="evidence" value="ECO:0007669"/>
    <property type="project" value="InterPro"/>
</dbReference>
<evidence type="ECO:0000256" key="10">
    <source>
        <dbReference type="SAM" id="Phobius"/>
    </source>
</evidence>
<keyword evidence="4 10" id="KW-0812">Transmembrane</keyword>
<dbReference type="InterPro" id="IPR006667">
    <property type="entry name" value="SLC41_membr_dom"/>
</dbReference>
<feature type="compositionally biased region" description="Basic and acidic residues" evidence="9">
    <location>
        <begin position="405"/>
        <end position="419"/>
    </location>
</feature>
<evidence type="ECO:0000256" key="3">
    <source>
        <dbReference type="ARBA" id="ARBA00022448"/>
    </source>
</evidence>
<feature type="domain" description="SLC41A/MgtE integral membrane" evidence="11">
    <location>
        <begin position="469"/>
        <end position="551"/>
    </location>
</feature>
<keyword evidence="3" id="KW-0813">Transport</keyword>
<keyword evidence="8 10" id="KW-0472">Membrane</keyword>
<feature type="transmembrane region" description="Helical" evidence="10">
    <location>
        <begin position="274"/>
        <end position="298"/>
    </location>
</feature>
<comment type="caution">
    <text evidence="12">The sequence shown here is derived from an EMBL/GenBank/DDBJ whole genome shotgun (WGS) entry which is preliminary data.</text>
</comment>
<feature type="region of interest" description="Disordered" evidence="9">
    <location>
        <begin position="384"/>
        <end position="456"/>
    </location>
</feature>
<dbReference type="AlphaFoldDB" id="A0A0W0G3V2"/>
<evidence type="ECO:0000256" key="7">
    <source>
        <dbReference type="ARBA" id="ARBA00023065"/>
    </source>
</evidence>
<evidence type="ECO:0000313" key="13">
    <source>
        <dbReference type="Proteomes" id="UP000054988"/>
    </source>
</evidence>
<feature type="compositionally biased region" description="Polar residues" evidence="9">
    <location>
        <begin position="1"/>
        <end position="13"/>
    </location>
</feature>
<feature type="transmembrane region" description="Helical" evidence="10">
    <location>
        <begin position="351"/>
        <end position="369"/>
    </location>
</feature>
<organism evidence="12 13">
    <name type="scientific">Moniliophthora roreri</name>
    <name type="common">Frosty pod rot fungus</name>
    <name type="synonym">Monilia roreri</name>
    <dbReference type="NCBI Taxonomy" id="221103"/>
    <lineage>
        <taxon>Eukaryota</taxon>
        <taxon>Fungi</taxon>
        <taxon>Dikarya</taxon>
        <taxon>Basidiomycota</taxon>
        <taxon>Agaricomycotina</taxon>
        <taxon>Agaricomycetes</taxon>
        <taxon>Agaricomycetidae</taxon>
        <taxon>Agaricales</taxon>
        <taxon>Marasmiineae</taxon>
        <taxon>Marasmiaceae</taxon>
        <taxon>Moniliophthora</taxon>
    </lineage>
</organism>
<feature type="transmembrane region" description="Helical" evidence="10">
    <location>
        <begin position="229"/>
        <end position="262"/>
    </location>
</feature>
<evidence type="ECO:0000256" key="9">
    <source>
        <dbReference type="SAM" id="MobiDB-lite"/>
    </source>
</evidence>
<dbReference type="EMBL" id="LATX01001218">
    <property type="protein sequence ID" value="KTB43264.1"/>
    <property type="molecule type" value="Genomic_DNA"/>
</dbReference>
<feature type="compositionally biased region" description="Basic and acidic residues" evidence="9">
    <location>
        <begin position="389"/>
        <end position="398"/>
    </location>
</feature>
<evidence type="ECO:0000313" key="12">
    <source>
        <dbReference type="EMBL" id="KTB43264.1"/>
    </source>
</evidence>
<protein>
    <recommendedName>
        <fullName evidence="11">SLC41A/MgtE integral membrane domain-containing protein</fullName>
    </recommendedName>
</protein>
<keyword evidence="5" id="KW-0460">Magnesium</keyword>
<feature type="transmembrane region" description="Helical" evidence="10">
    <location>
        <begin position="304"/>
        <end position="322"/>
    </location>
</feature>
<dbReference type="PANTHER" id="PTHR16228">
    <property type="entry name" value="DIVALENT CATION TRANSPORTER SOLUTE CARRIER FAMILY 41"/>
    <property type="match status" value="1"/>
</dbReference>
<dbReference type="Proteomes" id="UP000054988">
    <property type="component" value="Unassembled WGS sequence"/>
</dbReference>
<feature type="transmembrane region" description="Helical" evidence="10">
    <location>
        <begin position="463"/>
        <end position="483"/>
    </location>
</feature>
<evidence type="ECO:0000259" key="11">
    <source>
        <dbReference type="Pfam" id="PF01769"/>
    </source>
</evidence>
<evidence type="ECO:0000256" key="2">
    <source>
        <dbReference type="ARBA" id="ARBA00009749"/>
    </source>
</evidence>
<accession>A0A0W0G3V2</accession>
<evidence type="ECO:0000256" key="4">
    <source>
        <dbReference type="ARBA" id="ARBA00022692"/>
    </source>
</evidence>
<dbReference type="PANTHER" id="PTHR16228:SF7">
    <property type="entry name" value="SLC41A_MGTE INTEGRAL MEMBRANE DOMAIN-CONTAINING PROTEIN"/>
    <property type="match status" value="1"/>
</dbReference>